<evidence type="ECO:0000313" key="2">
    <source>
        <dbReference type="Proteomes" id="UP001243375"/>
    </source>
</evidence>
<evidence type="ECO:0000313" key="1">
    <source>
        <dbReference type="EMBL" id="KAJ9118118.1"/>
    </source>
</evidence>
<accession>A0ACC2X256</accession>
<keyword evidence="2" id="KW-1185">Reference proteome</keyword>
<proteinExistence type="predicted"/>
<protein>
    <submittedName>
        <fullName evidence="1">Uncharacterized protein</fullName>
    </submittedName>
</protein>
<organism evidence="1 2">
    <name type="scientific">Naganishia vaughanmartiniae</name>
    <dbReference type="NCBI Taxonomy" id="1424756"/>
    <lineage>
        <taxon>Eukaryota</taxon>
        <taxon>Fungi</taxon>
        <taxon>Dikarya</taxon>
        <taxon>Basidiomycota</taxon>
        <taxon>Agaricomycotina</taxon>
        <taxon>Tremellomycetes</taxon>
        <taxon>Filobasidiales</taxon>
        <taxon>Filobasidiaceae</taxon>
        <taxon>Naganishia</taxon>
    </lineage>
</organism>
<sequence length="222" mass="24005">MPQVDIKHAGKAYKLDVDPSRSATDLKEAIYQVTGVPADRMKVMIASKLLKDTDDLSKFTNTLTKPGQVITVIGTAGPLPSAPSKPVVFLEDMPDSELAAHRQPLGLQNLGNTCYMNASLQAIRTIPELDPALREYRLNNPSTAAGDKDAAFTNSLKALFGTMREKNVAEDYVVPLLPLTTLRQVAPQFSEQDPHGGYSQQGASPEPPLLPREDAMSHRAAG</sequence>
<comment type="caution">
    <text evidence="1">The sequence shown here is derived from an EMBL/GenBank/DDBJ whole genome shotgun (WGS) entry which is preliminary data.</text>
</comment>
<dbReference type="Proteomes" id="UP001243375">
    <property type="component" value="Unassembled WGS sequence"/>
</dbReference>
<gene>
    <name evidence="1" type="ORF">QFC22_004019</name>
</gene>
<reference evidence="1" key="1">
    <citation type="submission" date="2023-04" db="EMBL/GenBank/DDBJ databases">
        <title>Draft Genome sequencing of Naganishia species isolated from polar environments using Oxford Nanopore Technology.</title>
        <authorList>
            <person name="Leo P."/>
            <person name="Venkateswaran K."/>
        </authorList>
    </citation>
    <scope>NUCLEOTIDE SEQUENCE</scope>
    <source>
        <strain evidence="1">MNA-CCFEE 5425</strain>
    </source>
</reference>
<dbReference type="EMBL" id="JASBWU010000011">
    <property type="protein sequence ID" value="KAJ9118118.1"/>
    <property type="molecule type" value="Genomic_DNA"/>
</dbReference>
<name>A0ACC2X256_9TREE</name>